<dbReference type="GO" id="GO:0004029">
    <property type="term" value="F:aldehyde dehydrogenase (NAD+) activity"/>
    <property type="evidence" value="ECO:0007669"/>
    <property type="project" value="UniProtKB-EC"/>
</dbReference>
<keyword evidence="1 4" id="KW-0560">Oxidoreductase</keyword>
<dbReference type="InterPro" id="IPR015590">
    <property type="entry name" value="Aldehyde_DH_dom"/>
</dbReference>
<proteinExistence type="predicted"/>
<dbReference type="InterPro" id="IPR050485">
    <property type="entry name" value="Proline_metab_enzyme"/>
</dbReference>
<dbReference type="InterPro" id="IPR016161">
    <property type="entry name" value="Ald_DH/histidinol_DH"/>
</dbReference>
<dbReference type="InterPro" id="IPR016163">
    <property type="entry name" value="Ald_DH_C"/>
</dbReference>
<dbReference type="NCBIfam" id="TIGR02288">
    <property type="entry name" value="PaaN_2"/>
    <property type="match status" value="1"/>
</dbReference>
<dbReference type="Gene3D" id="3.40.309.10">
    <property type="entry name" value="Aldehyde Dehydrogenase, Chain A, domain 2"/>
    <property type="match status" value="1"/>
</dbReference>
<keyword evidence="2" id="KW-0520">NAD</keyword>
<evidence type="ECO:0000259" key="3">
    <source>
        <dbReference type="Pfam" id="PF00171"/>
    </source>
</evidence>
<dbReference type="SUPFAM" id="SSF53720">
    <property type="entry name" value="ALDH-like"/>
    <property type="match status" value="1"/>
</dbReference>
<dbReference type="EMBL" id="CADCTP010000412">
    <property type="protein sequence ID" value="CAA9290076.1"/>
    <property type="molecule type" value="Genomic_DNA"/>
</dbReference>
<dbReference type="GO" id="GO:0003842">
    <property type="term" value="F:L-glutamate gamma-semialdehyde dehydrogenase activity"/>
    <property type="evidence" value="ECO:0007669"/>
    <property type="project" value="TreeGrafter"/>
</dbReference>
<name>A0A6J4JXH6_9ACTN</name>
<dbReference type="EC" id="1.2.1.3" evidence="4"/>
<protein>
    <submittedName>
        <fullName evidence="4">Phenylacetic acid degradation protein PaaN2, ring-opening aldehyde dehydrogenase</fullName>
        <ecNumber evidence="4">1.2.1.3</ecNumber>
    </submittedName>
</protein>
<dbReference type="GO" id="GO:0010133">
    <property type="term" value="P:L-proline catabolic process to L-glutamate"/>
    <property type="evidence" value="ECO:0007669"/>
    <property type="project" value="TreeGrafter"/>
</dbReference>
<dbReference type="Gene3D" id="3.40.605.10">
    <property type="entry name" value="Aldehyde Dehydrogenase, Chain A, domain 1"/>
    <property type="match status" value="1"/>
</dbReference>
<dbReference type="PANTHER" id="PTHR42862:SF1">
    <property type="entry name" value="DELTA-1-PYRROLINE-5-CARBOXYLATE DEHYDROGENASE 2, ISOFORM A-RELATED"/>
    <property type="match status" value="1"/>
</dbReference>
<accession>A0A6J4JXH6</accession>
<feature type="domain" description="Aldehyde dehydrogenase" evidence="3">
    <location>
        <begin position="85"/>
        <end position="499"/>
    </location>
</feature>
<dbReference type="InterPro" id="IPR016162">
    <property type="entry name" value="Ald_DH_N"/>
</dbReference>
<dbReference type="PANTHER" id="PTHR42862">
    <property type="entry name" value="DELTA-1-PYRROLINE-5-CARBOXYLATE DEHYDROGENASE 1, ISOFORM A-RELATED"/>
    <property type="match status" value="1"/>
</dbReference>
<sequence length="554" mass="58536">MTAFADAHRETLDRALAALADRGYWSAYPESPSPRVYGETAAAEGLAAYEAHLGKRFELDQPGTVGWVGAERSPYGPELGVTYPRADLDVLLAAARDAMPAWRDAGPAVRAGVCVEIVNRINRRSFEMANAVMHTSGQAFVMAFQAGGPHAQDRALEAIAVAYAEQTRVPATARWEKPQGKRPPVVMEKTYTVVPRGIGLVIGCTTFPTWNSYPGLFASLACGNPVVVKPHPGGILPLAITVSIAREVLAEAGFGRDLVTLVAEDPGGTVASDLAVRPEVKVVDFTGSTAYGEWLEEHARQASVYTEKAGVNMIVLDSTDDYAGMLSNLAFSLCLYSGQMCTTPQNLLIPADGIRTPDGVRGVDQFAADLGAAIDALLGEDKQAVELLGAVVNDAVLGRVEGAGTLGDVVVPSRTVTHPAYPDARVRTPVVVRVAADRPDVWGAECFGPVAFLVTTESTDFGLELLRRTVTARGALTAAVYSTDEKVVAGAREAALDAGVALSENLTGGVYVNQSAAFSDFHATGANPAANAAYTDAYFVSGRFRVVQSRRHTA</sequence>
<gene>
    <name evidence="4" type="ORF">AVDCRST_MAG41-4491</name>
</gene>
<dbReference type="GO" id="GO:0009898">
    <property type="term" value="C:cytoplasmic side of plasma membrane"/>
    <property type="evidence" value="ECO:0007669"/>
    <property type="project" value="TreeGrafter"/>
</dbReference>
<dbReference type="AlphaFoldDB" id="A0A6J4JXH6"/>
<organism evidence="4">
    <name type="scientific">uncultured Mycobacteriales bacterium</name>
    <dbReference type="NCBI Taxonomy" id="581187"/>
    <lineage>
        <taxon>Bacteria</taxon>
        <taxon>Bacillati</taxon>
        <taxon>Actinomycetota</taxon>
        <taxon>Actinomycetes</taxon>
        <taxon>Mycobacteriales</taxon>
        <taxon>environmental samples</taxon>
    </lineage>
</organism>
<reference evidence="4" key="1">
    <citation type="submission" date="2020-02" db="EMBL/GenBank/DDBJ databases">
        <authorList>
            <person name="Meier V. D."/>
        </authorList>
    </citation>
    <scope>NUCLEOTIDE SEQUENCE</scope>
    <source>
        <strain evidence="4">AVDCRST_MAG41</strain>
    </source>
</reference>
<evidence type="ECO:0000313" key="4">
    <source>
        <dbReference type="EMBL" id="CAA9290076.1"/>
    </source>
</evidence>
<evidence type="ECO:0000256" key="1">
    <source>
        <dbReference type="ARBA" id="ARBA00023002"/>
    </source>
</evidence>
<dbReference type="Pfam" id="PF00171">
    <property type="entry name" value="Aldedh"/>
    <property type="match status" value="1"/>
</dbReference>
<evidence type="ECO:0000256" key="2">
    <source>
        <dbReference type="ARBA" id="ARBA00023027"/>
    </source>
</evidence>
<dbReference type="InterPro" id="IPR011975">
    <property type="entry name" value="PaaN_2"/>
</dbReference>